<keyword evidence="8 14" id="KW-0547">Nucleotide-binding</keyword>
<dbReference type="CDD" id="cd04166">
    <property type="entry name" value="CysN_ATPS"/>
    <property type="match status" value="1"/>
</dbReference>
<keyword evidence="14" id="KW-0597">Phosphoprotein</keyword>
<dbReference type="Pfam" id="PF01583">
    <property type="entry name" value="APS_kinase"/>
    <property type="match status" value="1"/>
</dbReference>
<dbReference type="Gene3D" id="3.40.50.300">
    <property type="entry name" value="P-loop containing nucleotide triphosphate hydrolases"/>
    <property type="match status" value="2"/>
</dbReference>
<dbReference type="InterPro" id="IPR011779">
    <property type="entry name" value="SO4_adenylTrfase_lsu"/>
</dbReference>
<dbReference type="Pfam" id="PF00009">
    <property type="entry name" value="GTP_EFTU"/>
    <property type="match status" value="1"/>
</dbReference>
<dbReference type="EMBL" id="VOQQ01000001">
    <property type="protein sequence ID" value="TXC62517.1"/>
    <property type="molecule type" value="Genomic_DNA"/>
</dbReference>
<comment type="similarity">
    <text evidence="3">In the C-terminal section; belongs to the APS kinase family.</text>
</comment>
<dbReference type="NCBIfam" id="NF003013">
    <property type="entry name" value="PRK03846.1"/>
    <property type="match status" value="1"/>
</dbReference>
<evidence type="ECO:0000259" key="15">
    <source>
        <dbReference type="PROSITE" id="PS51722"/>
    </source>
</evidence>
<dbReference type="HAMAP" id="MF_00065">
    <property type="entry name" value="Adenylyl_sulf_kinase"/>
    <property type="match status" value="1"/>
</dbReference>
<feature type="domain" description="Tr-type G" evidence="15">
    <location>
        <begin position="2"/>
        <end position="205"/>
    </location>
</feature>
<keyword evidence="11" id="KW-0511">Multifunctional enzyme</keyword>
<dbReference type="GO" id="GO:0000103">
    <property type="term" value="P:sulfate assimilation"/>
    <property type="evidence" value="ECO:0007669"/>
    <property type="project" value="UniProtKB-UniRule"/>
</dbReference>
<evidence type="ECO:0000313" key="16">
    <source>
        <dbReference type="EMBL" id="TXC62517.1"/>
    </source>
</evidence>
<dbReference type="PROSITE" id="PS00301">
    <property type="entry name" value="G_TR_1"/>
    <property type="match status" value="1"/>
</dbReference>
<reference evidence="16 17" key="1">
    <citation type="journal article" date="2015" name="J. Microbiol.">
        <title>Sphingosinicella ginsenosidimutans sp. nov., with ginsenoside converting activity.</title>
        <authorList>
            <person name="Kim J.K."/>
            <person name="Kang M.S."/>
            <person name="Park S.C."/>
            <person name="Kim K.M."/>
            <person name="Choi K."/>
            <person name="Yoon M.H."/>
            <person name="Im W.T."/>
        </authorList>
    </citation>
    <scope>NUCLEOTIDE SEQUENCE [LARGE SCALE GENOMIC DNA]</scope>
    <source>
        <strain evidence="16 17">BS-11</strain>
    </source>
</reference>
<evidence type="ECO:0000256" key="3">
    <source>
        <dbReference type="ARBA" id="ARBA00005438"/>
    </source>
</evidence>
<dbReference type="Pfam" id="PF22594">
    <property type="entry name" value="GTP-eEF1A_C"/>
    <property type="match status" value="1"/>
</dbReference>
<gene>
    <name evidence="14 16" type="primary">cysC</name>
    <name evidence="16" type="ORF">FRZ32_01895</name>
</gene>
<comment type="similarity">
    <text evidence="4">In the N-terminal section; belongs to the TRAFAC class translation factor GTPase superfamily. Classic translation factor GTPase family. CysN/NodQ subfamily.</text>
</comment>
<dbReference type="GO" id="GO:0070814">
    <property type="term" value="P:hydrogen sulfide biosynthetic process"/>
    <property type="evidence" value="ECO:0007669"/>
    <property type="project" value="UniProtKB-UniRule"/>
</dbReference>
<dbReference type="Proteomes" id="UP000321249">
    <property type="component" value="Unassembled WGS sequence"/>
</dbReference>
<dbReference type="InterPro" id="IPR050100">
    <property type="entry name" value="TRAFAC_GTPase_members"/>
</dbReference>
<evidence type="ECO:0000256" key="5">
    <source>
        <dbReference type="ARBA" id="ARBA00011760"/>
    </source>
</evidence>
<comment type="subunit">
    <text evidence="5">Sulfate-activating enzymes, NodP and NodQ, may be physically associated.</text>
</comment>
<dbReference type="SUPFAM" id="SSF50465">
    <property type="entry name" value="EF-Tu/eEF-1alpha/eIF2-gamma C-terminal domain"/>
    <property type="match status" value="1"/>
</dbReference>
<dbReference type="EC" id="2.7.1.25" evidence="14"/>
<keyword evidence="7" id="KW-0548">Nucleotidyltransferase</keyword>
<dbReference type="InterPro" id="IPR059117">
    <property type="entry name" value="APS_kinase_dom"/>
</dbReference>
<evidence type="ECO:0000313" key="17">
    <source>
        <dbReference type="Proteomes" id="UP000321249"/>
    </source>
</evidence>
<dbReference type="InterPro" id="IPR031157">
    <property type="entry name" value="G_TR_CS"/>
</dbReference>
<feature type="binding site" evidence="14">
    <location>
        <begin position="433"/>
        <end position="440"/>
    </location>
    <ligand>
        <name>ATP</name>
        <dbReference type="ChEBI" id="CHEBI:30616"/>
    </ligand>
</feature>
<keyword evidence="9 14" id="KW-0067">ATP-binding</keyword>
<sequence>MRSLLRLITCGSVDDGKSTLIGRLLADCGAIPSDRLVGVTDLALLADGLEAEREQGITIDVAHLYFEHGGRRFILADAPGHEQYTRNMATAASRADLAIVLVDATRGVLPQTRRHLAIARLLGIRSFVLAVNKMDLVAFDRARFDAIATSFREALDRVGGGACAAIPVSALNGDNVATQSPATPWYDGPALLAHLERVAPADGPSLAAFRMPVQHVVRADGQRFYAGTIAAGTIRPGDEVVVAPSGRRLAVGRIVTRDGDLAQAGIGRSIALTLAGDVDCSRGDMIADPADPPGAGDQFEATLIWMDEAPLVPGRQYLMKIGTQTVPATLHAPKYRLDVETLAHLAAKTLALNDIGVANLWTARPILFEPYEKSRDLGGFILIDRITNATVAAGLIHFALRRSENIHAQAIAVTPARRAALMGQRPKLLWFTGLSGAGKSTIANLVEAKLHAMGRHSFLLDGDNVRRGLNRDLGFTEADRVENIRRVGETARLMLDAGLIVLAAFISPFRAEREMVRAMMPEGDFVEIFVDTPLAEAEQRDTKGLYRKARAGRLANFTGIDSPYERPDAPEITIDTLATSAEAAADAVIEWLERRGLFA</sequence>
<dbReference type="NCBIfam" id="TIGR00455">
    <property type="entry name" value="apsK"/>
    <property type="match status" value="1"/>
</dbReference>
<comment type="similarity">
    <text evidence="14">Belongs to the APS kinase family.</text>
</comment>
<evidence type="ECO:0000256" key="4">
    <source>
        <dbReference type="ARBA" id="ARBA00007237"/>
    </source>
</evidence>
<dbReference type="InterPro" id="IPR009001">
    <property type="entry name" value="Transl_elong_EF1A/Init_IF2_C"/>
</dbReference>
<dbReference type="InterPro" id="IPR044138">
    <property type="entry name" value="CysN_II"/>
</dbReference>
<dbReference type="GO" id="GO:0003924">
    <property type="term" value="F:GTPase activity"/>
    <property type="evidence" value="ECO:0007669"/>
    <property type="project" value="InterPro"/>
</dbReference>
<comment type="function">
    <text evidence="2">APS kinase catalyzes the synthesis of activated sulfate.</text>
</comment>
<dbReference type="UniPathway" id="UPA00140">
    <property type="reaction ID" value="UER00205"/>
</dbReference>
<dbReference type="GO" id="GO:0005524">
    <property type="term" value="F:ATP binding"/>
    <property type="evidence" value="ECO:0007669"/>
    <property type="project" value="UniProtKB-UniRule"/>
</dbReference>
<evidence type="ECO:0000256" key="9">
    <source>
        <dbReference type="ARBA" id="ARBA00022840"/>
    </source>
</evidence>
<keyword evidence="14 16" id="KW-0418">Kinase</keyword>
<organism evidence="16 17">
    <name type="scientific">Allosphingosinicella ginsenosidimutans</name>
    <dbReference type="NCBI Taxonomy" id="1176539"/>
    <lineage>
        <taxon>Bacteria</taxon>
        <taxon>Pseudomonadati</taxon>
        <taxon>Pseudomonadota</taxon>
        <taxon>Alphaproteobacteria</taxon>
        <taxon>Sphingomonadales</taxon>
        <taxon>Sphingomonadaceae</taxon>
        <taxon>Allosphingosinicella</taxon>
    </lineage>
</organism>
<dbReference type="GO" id="GO:0004020">
    <property type="term" value="F:adenylylsulfate kinase activity"/>
    <property type="evidence" value="ECO:0007669"/>
    <property type="project" value="UniProtKB-UniRule"/>
</dbReference>
<dbReference type="GO" id="GO:0004781">
    <property type="term" value="F:sulfate adenylyltransferase (ATP) activity"/>
    <property type="evidence" value="ECO:0007669"/>
    <property type="project" value="UniProtKB-EC"/>
</dbReference>
<dbReference type="InterPro" id="IPR027417">
    <property type="entry name" value="P-loop_NTPase"/>
</dbReference>
<dbReference type="SUPFAM" id="SSF50447">
    <property type="entry name" value="Translation proteins"/>
    <property type="match status" value="1"/>
</dbReference>
<evidence type="ECO:0000256" key="12">
    <source>
        <dbReference type="ARBA" id="ARBA00024872"/>
    </source>
</evidence>
<dbReference type="AlphaFoldDB" id="A0A5C6TPU5"/>
<dbReference type="InterPro" id="IPR041757">
    <property type="entry name" value="CysN_GTP-bd"/>
</dbReference>
<dbReference type="PROSITE" id="PS51722">
    <property type="entry name" value="G_TR_2"/>
    <property type="match status" value="1"/>
</dbReference>
<evidence type="ECO:0000256" key="10">
    <source>
        <dbReference type="ARBA" id="ARBA00023134"/>
    </source>
</evidence>
<comment type="catalytic activity">
    <reaction evidence="13">
        <text>sulfate + ATP + H(+) = adenosine 5'-phosphosulfate + diphosphate</text>
        <dbReference type="Rhea" id="RHEA:18133"/>
        <dbReference type="ChEBI" id="CHEBI:15378"/>
        <dbReference type="ChEBI" id="CHEBI:16189"/>
        <dbReference type="ChEBI" id="CHEBI:30616"/>
        <dbReference type="ChEBI" id="CHEBI:33019"/>
        <dbReference type="ChEBI" id="CHEBI:58243"/>
        <dbReference type="EC" id="2.7.7.4"/>
    </reaction>
</comment>
<comment type="function">
    <text evidence="14">Catalyzes the synthesis of activated sulfate.</text>
</comment>
<dbReference type="CDD" id="cd04095">
    <property type="entry name" value="CysN_NoDQ_III"/>
    <property type="match status" value="1"/>
</dbReference>
<dbReference type="CDD" id="cd02027">
    <property type="entry name" value="APSK"/>
    <property type="match status" value="1"/>
</dbReference>
<evidence type="ECO:0000256" key="11">
    <source>
        <dbReference type="ARBA" id="ARBA00023268"/>
    </source>
</evidence>
<accession>A0A5C6TPU5</accession>
<evidence type="ECO:0000256" key="7">
    <source>
        <dbReference type="ARBA" id="ARBA00022695"/>
    </source>
</evidence>
<dbReference type="Gene3D" id="2.40.30.10">
    <property type="entry name" value="Translation factors"/>
    <property type="match status" value="2"/>
</dbReference>
<keyword evidence="10" id="KW-0342">GTP-binding</keyword>
<dbReference type="PANTHER" id="PTHR23115">
    <property type="entry name" value="TRANSLATION FACTOR"/>
    <property type="match status" value="1"/>
</dbReference>
<keyword evidence="6 14" id="KW-0808">Transferase</keyword>
<dbReference type="InterPro" id="IPR000795">
    <property type="entry name" value="T_Tr_GTP-bd_dom"/>
</dbReference>
<dbReference type="CDD" id="cd03695">
    <property type="entry name" value="CysN_NodQ_II"/>
    <property type="match status" value="1"/>
</dbReference>
<dbReference type="InterPro" id="IPR044139">
    <property type="entry name" value="CysN_NoDQ_III"/>
</dbReference>
<dbReference type="InterPro" id="IPR002891">
    <property type="entry name" value="APS"/>
</dbReference>
<evidence type="ECO:0000256" key="13">
    <source>
        <dbReference type="ARBA" id="ARBA00049370"/>
    </source>
</evidence>
<keyword evidence="17" id="KW-1185">Reference proteome</keyword>
<feature type="active site" description="Phosphoserine intermediate" evidence="14">
    <location>
        <position position="507"/>
    </location>
</feature>
<dbReference type="NCBIfam" id="TIGR02034">
    <property type="entry name" value="CysN"/>
    <property type="match status" value="1"/>
</dbReference>
<comment type="catalytic activity">
    <reaction evidence="1 14">
        <text>adenosine 5'-phosphosulfate + ATP = 3'-phosphoadenylyl sulfate + ADP + H(+)</text>
        <dbReference type="Rhea" id="RHEA:24152"/>
        <dbReference type="ChEBI" id="CHEBI:15378"/>
        <dbReference type="ChEBI" id="CHEBI:30616"/>
        <dbReference type="ChEBI" id="CHEBI:58243"/>
        <dbReference type="ChEBI" id="CHEBI:58339"/>
        <dbReference type="ChEBI" id="CHEBI:456216"/>
        <dbReference type="EC" id="2.7.1.25"/>
    </reaction>
</comment>
<dbReference type="RefSeq" id="WP_147041905.1">
    <property type="nucleotide sequence ID" value="NZ_BAABIR010000001.1"/>
</dbReference>
<dbReference type="NCBIfam" id="NF004035">
    <property type="entry name" value="PRK05506.1"/>
    <property type="match status" value="1"/>
</dbReference>
<dbReference type="InterPro" id="IPR009000">
    <property type="entry name" value="Transl_B-barrel_sf"/>
</dbReference>
<evidence type="ECO:0000256" key="6">
    <source>
        <dbReference type="ARBA" id="ARBA00022679"/>
    </source>
</evidence>
<evidence type="ECO:0000256" key="14">
    <source>
        <dbReference type="HAMAP-Rule" id="MF_00065"/>
    </source>
</evidence>
<dbReference type="InterPro" id="IPR054696">
    <property type="entry name" value="GTP-eEF1A_C"/>
</dbReference>
<comment type="caution">
    <text evidence="16">The sequence shown here is derived from an EMBL/GenBank/DDBJ whole genome shotgun (WGS) entry which is preliminary data.</text>
</comment>
<evidence type="ECO:0000256" key="1">
    <source>
        <dbReference type="ARBA" id="ARBA00001823"/>
    </source>
</evidence>
<protein>
    <recommendedName>
        <fullName evidence="14">Adenylyl-sulfate kinase</fullName>
        <ecNumber evidence="14">2.7.1.25</ecNumber>
    </recommendedName>
    <alternativeName>
        <fullName evidence="14">APS kinase</fullName>
    </alternativeName>
    <alternativeName>
        <fullName evidence="14">ATP adenosine-5'-phosphosulfate 3'-phosphotransferase</fullName>
    </alternativeName>
    <alternativeName>
        <fullName evidence="14">Adenosine-5'-phosphosulfate kinase</fullName>
    </alternativeName>
</protein>
<evidence type="ECO:0000256" key="2">
    <source>
        <dbReference type="ARBA" id="ARBA00002357"/>
    </source>
</evidence>
<dbReference type="OrthoDB" id="9804504at2"/>
<comment type="pathway">
    <text evidence="14">Sulfur metabolism; hydrogen sulfide biosynthesis; sulfite from sulfate: step 2/3.</text>
</comment>
<dbReference type="GO" id="GO:0005525">
    <property type="term" value="F:GTP binding"/>
    <property type="evidence" value="ECO:0007669"/>
    <property type="project" value="UniProtKB-KW"/>
</dbReference>
<proteinExistence type="inferred from homology"/>
<evidence type="ECO:0000256" key="8">
    <source>
        <dbReference type="ARBA" id="ARBA00022741"/>
    </source>
</evidence>
<name>A0A5C6TPU5_9SPHN</name>
<dbReference type="SUPFAM" id="SSF52540">
    <property type="entry name" value="P-loop containing nucleoside triphosphate hydrolases"/>
    <property type="match status" value="2"/>
</dbReference>
<comment type="function">
    <text evidence="12">Proposed to provide activated sulfate for transfer to Nod factor. ATP sulfurylase may be the GTPase, regulating ATP sulfurylase activity.</text>
</comment>
<dbReference type="PRINTS" id="PR00315">
    <property type="entry name" value="ELONGATNFCT"/>
</dbReference>